<evidence type="ECO:0000313" key="1">
    <source>
        <dbReference type="EMBL" id="WXB10237.1"/>
    </source>
</evidence>
<gene>
    <name evidence="1" type="ORF">LVJ94_23785</name>
</gene>
<dbReference type="Proteomes" id="UP001374803">
    <property type="component" value="Chromosome"/>
</dbReference>
<organism evidence="1 2">
    <name type="scientific">Pendulispora rubella</name>
    <dbReference type="NCBI Taxonomy" id="2741070"/>
    <lineage>
        <taxon>Bacteria</taxon>
        <taxon>Pseudomonadati</taxon>
        <taxon>Myxococcota</taxon>
        <taxon>Myxococcia</taxon>
        <taxon>Myxococcales</taxon>
        <taxon>Sorangiineae</taxon>
        <taxon>Pendulisporaceae</taxon>
        <taxon>Pendulispora</taxon>
    </lineage>
</organism>
<keyword evidence="2" id="KW-1185">Reference proteome</keyword>
<dbReference type="EMBL" id="CP089983">
    <property type="protein sequence ID" value="WXB10237.1"/>
    <property type="molecule type" value="Genomic_DNA"/>
</dbReference>
<reference evidence="1" key="1">
    <citation type="submission" date="2021-12" db="EMBL/GenBank/DDBJ databases">
        <title>Discovery of the Pendulisporaceae a myxobacterial family with distinct sporulation behavior and unique specialized metabolism.</title>
        <authorList>
            <person name="Garcia R."/>
            <person name="Popoff A."/>
            <person name="Bader C.D."/>
            <person name="Loehr J."/>
            <person name="Walesch S."/>
            <person name="Walt C."/>
            <person name="Boldt J."/>
            <person name="Bunk B."/>
            <person name="Haeckl F.J.F.P.J."/>
            <person name="Gunesch A.P."/>
            <person name="Birkelbach J."/>
            <person name="Nuebel U."/>
            <person name="Pietschmann T."/>
            <person name="Bach T."/>
            <person name="Mueller R."/>
        </authorList>
    </citation>
    <scope>NUCLEOTIDE SEQUENCE</scope>
    <source>
        <strain evidence="1">MSr11367</strain>
    </source>
</reference>
<name>A0ABZ2LH18_9BACT</name>
<accession>A0ABZ2LH18</accession>
<proteinExistence type="predicted"/>
<sequence>MTIDALAAWLVTAMTAWNPPAEHREGEQAATERYASIAHDVAEVVLDSNEQPLFDGPQGRAQTALLLAAVASYESGFRREVDLGTIRGDNGRSWCILQVQVFGRTAEQWTGKELVEDRTRCLRAGLHKMHDSFEACKKLPQVQRLSGYTRGHCGPDPKAEWRMRRALNWWKAHPLTADT</sequence>
<evidence type="ECO:0000313" key="2">
    <source>
        <dbReference type="Proteomes" id="UP001374803"/>
    </source>
</evidence>
<dbReference type="RefSeq" id="WP_394839914.1">
    <property type="nucleotide sequence ID" value="NZ_CP089929.1"/>
</dbReference>
<protein>
    <submittedName>
        <fullName evidence="1">Uncharacterized protein</fullName>
    </submittedName>
</protein>